<keyword evidence="1" id="KW-0472">Membrane</keyword>
<evidence type="ECO:0000313" key="3">
    <source>
        <dbReference type="Proteomes" id="UP000523614"/>
    </source>
</evidence>
<dbReference type="AlphaFoldDB" id="A0A847H9D2"/>
<gene>
    <name evidence="2" type="ORF">GX570_04095</name>
</gene>
<protein>
    <submittedName>
        <fullName evidence="2">Uncharacterized protein</fullName>
    </submittedName>
</protein>
<comment type="caution">
    <text evidence="2">The sequence shown here is derived from an EMBL/GenBank/DDBJ whole genome shotgun (WGS) entry which is preliminary data.</text>
</comment>
<keyword evidence="1" id="KW-1133">Transmembrane helix</keyword>
<dbReference type="Gene3D" id="3.50.50.60">
    <property type="entry name" value="FAD/NAD(P)-binding domain"/>
    <property type="match status" value="1"/>
</dbReference>
<dbReference type="InterPro" id="IPR036188">
    <property type="entry name" value="FAD/NAD-bd_sf"/>
</dbReference>
<reference evidence="2 3" key="1">
    <citation type="journal article" date="2020" name="Biotechnol. Biofuels">
        <title>New insights from the biogas microbiome by comprehensive genome-resolved metagenomics of nearly 1600 species originating from multiple anaerobic digesters.</title>
        <authorList>
            <person name="Campanaro S."/>
            <person name="Treu L."/>
            <person name="Rodriguez-R L.M."/>
            <person name="Kovalovszki A."/>
            <person name="Ziels R.M."/>
            <person name="Maus I."/>
            <person name="Zhu X."/>
            <person name="Kougias P.G."/>
            <person name="Basile A."/>
            <person name="Luo G."/>
            <person name="Schluter A."/>
            <person name="Konstantinidis K.T."/>
            <person name="Angelidaki I."/>
        </authorList>
    </citation>
    <scope>NUCLEOTIDE SEQUENCE [LARGE SCALE GENOMIC DNA]</scope>
    <source>
        <strain evidence="2">AS06rmzACSIP_235</strain>
    </source>
</reference>
<feature type="non-terminal residue" evidence="2">
    <location>
        <position position="50"/>
    </location>
</feature>
<dbReference type="EMBL" id="JAAYYP010000134">
    <property type="protein sequence ID" value="NLF90512.1"/>
    <property type="molecule type" value="Genomic_DNA"/>
</dbReference>
<feature type="transmembrane region" description="Helical" evidence="1">
    <location>
        <begin position="26"/>
        <end position="43"/>
    </location>
</feature>
<keyword evidence="1" id="KW-0812">Transmembrane</keyword>
<dbReference type="Proteomes" id="UP000523614">
    <property type="component" value="Unassembled WGS sequence"/>
</dbReference>
<evidence type="ECO:0000313" key="2">
    <source>
        <dbReference type="EMBL" id="NLF90512.1"/>
    </source>
</evidence>
<organism evidence="2 3">
    <name type="scientific">Corynebacterium marinum</name>
    <dbReference type="NCBI Taxonomy" id="349751"/>
    <lineage>
        <taxon>Bacteria</taxon>
        <taxon>Bacillati</taxon>
        <taxon>Actinomycetota</taxon>
        <taxon>Actinomycetes</taxon>
        <taxon>Mycobacteriales</taxon>
        <taxon>Corynebacteriaceae</taxon>
        <taxon>Corynebacterium</taxon>
    </lineage>
</organism>
<accession>A0A847H9D2</accession>
<name>A0A847H9D2_9CORY</name>
<dbReference type="SUPFAM" id="SSF51905">
    <property type="entry name" value="FAD/NAD(P)-binding domain"/>
    <property type="match status" value="1"/>
</dbReference>
<sequence length="50" mass="5224">MNSPLWRDDAPTYPTSPLPTDRRVDLAVVGAGFTGLIAALLAAREGLSVA</sequence>
<evidence type="ECO:0000256" key="1">
    <source>
        <dbReference type="SAM" id="Phobius"/>
    </source>
</evidence>
<proteinExistence type="predicted"/>